<name>A0A5C2SM45_9APHY</name>
<protein>
    <submittedName>
        <fullName evidence="2">Uncharacterized protein</fullName>
    </submittedName>
</protein>
<dbReference type="EMBL" id="ML122253">
    <property type="protein sequence ID" value="RPD64863.1"/>
    <property type="molecule type" value="Genomic_DNA"/>
</dbReference>
<keyword evidence="3" id="KW-1185">Reference proteome</keyword>
<proteinExistence type="predicted"/>
<dbReference type="AlphaFoldDB" id="A0A5C2SM45"/>
<reference evidence="2" key="1">
    <citation type="journal article" date="2018" name="Genome Biol. Evol.">
        <title>Genomics and development of Lentinus tigrinus, a white-rot wood-decaying mushroom with dimorphic fruiting bodies.</title>
        <authorList>
            <person name="Wu B."/>
            <person name="Xu Z."/>
            <person name="Knudson A."/>
            <person name="Carlson A."/>
            <person name="Chen N."/>
            <person name="Kovaka S."/>
            <person name="LaButti K."/>
            <person name="Lipzen A."/>
            <person name="Pennachio C."/>
            <person name="Riley R."/>
            <person name="Schakwitz W."/>
            <person name="Umezawa K."/>
            <person name="Ohm R.A."/>
            <person name="Grigoriev I.V."/>
            <person name="Nagy L.G."/>
            <person name="Gibbons J."/>
            <person name="Hibbett D."/>
        </authorList>
    </citation>
    <scope>NUCLEOTIDE SEQUENCE [LARGE SCALE GENOMIC DNA]</scope>
    <source>
        <strain evidence="2">ALCF2SS1-6</strain>
    </source>
</reference>
<sequence>MYGSGGSFVAGTEGDAGGFVVGDQNNESMTREETRSSGVAPDSGGCIRMQSEGRREEKVCSICASAAHQRRFPKAPRLPQTTIERRAIGLSTVSTSSARASITPRSPAWPKAYFVPLMRMRSRGVPSLCNTVCNVPSIPGCRLYRIIMPTWGVC</sequence>
<dbReference type="Proteomes" id="UP000313359">
    <property type="component" value="Unassembled WGS sequence"/>
</dbReference>
<accession>A0A5C2SM45</accession>
<organism evidence="2 3">
    <name type="scientific">Lentinus tigrinus ALCF2SS1-6</name>
    <dbReference type="NCBI Taxonomy" id="1328759"/>
    <lineage>
        <taxon>Eukaryota</taxon>
        <taxon>Fungi</taxon>
        <taxon>Dikarya</taxon>
        <taxon>Basidiomycota</taxon>
        <taxon>Agaricomycotina</taxon>
        <taxon>Agaricomycetes</taxon>
        <taxon>Polyporales</taxon>
        <taxon>Polyporaceae</taxon>
        <taxon>Lentinus</taxon>
    </lineage>
</organism>
<evidence type="ECO:0000313" key="2">
    <source>
        <dbReference type="EMBL" id="RPD64863.1"/>
    </source>
</evidence>
<gene>
    <name evidence="2" type="ORF">L227DRAFT_271039</name>
</gene>
<evidence type="ECO:0000256" key="1">
    <source>
        <dbReference type="SAM" id="MobiDB-lite"/>
    </source>
</evidence>
<evidence type="ECO:0000313" key="3">
    <source>
        <dbReference type="Proteomes" id="UP000313359"/>
    </source>
</evidence>
<feature type="region of interest" description="Disordered" evidence="1">
    <location>
        <begin position="13"/>
        <end position="47"/>
    </location>
</feature>